<proteinExistence type="predicted"/>
<keyword evidence="3" id="KW-1185">Reference proteome</keyword>
<gene>
    <name evidence="2" type="ORF">BN2156_00931</name>
</gene>
<reference evidence="3" key="1">
    <citation type="submission" date="2015-07" db="EMBL/GenBank/DDBJ databases">
        <authorList>
            <person name="Urmite Genomes"/>
        </authorList>
    </citation>
    <scope>NUCLEOTIDE SEQUENCE [LARGE SCALE GENOMIC DNA]</scope>
    <source>
        <strain evidence="3">type strain: ATCC 49404</strain>
    </source>
</reference>
<dbReference type="STRING" id="146018.BN2156_00931"/>
<evidence type="ECO:0000313" key="3">
    <source>
        <dbReference type="Proteomes" id="UP000199147"/>
    </source>
</evidence>
<dbReference type="EMBL" id="CWKH01000001">
    <property type="protein sequence ID" value="CRZ14083.1"/>
    <property type="molecule type" value="Genomic_DNA"/>
</dbReference>
<dbReference type="Pfam" id="PF05305">
    <property type="entry name" value="DUF732"/>
    <property type="match status" value="1"/>
</dbReference>
<feature type="domain" description="DUF732" evidence="1">
    <location>
        <begin position="51"/>
        <end position="120"/>
    </location>
</feature>
<organism evidence="2 3">
    <name type="scientific">Mycolicibacterium neworleansense</name>
    <dbReference type="NCBI Taxonomy" id="146018"/>
    <lineage>
        <taxon>Bacteria</taxon>
        <taxon>Bacillati</taxon>
        <taxon>Actinomycetota</taxon>
        <taxon>Actinomycetes</taxon>
        <taxon>Mycobacteriales</taxon>
        <taxon>Mycobacteriaceae</taxon>
        <taxon>Mycolicibacterium</taxon>
    </lineage>
</organism>
<protein>
    <submittedName>
        <fullName evidence="2">LprJ</fullName>
    </submittedName>
</protein>
<sequence length="146" mass="14462" precursor="true">MHERATPARTIPAMQRNMIRFSRVLVATGASVVTGLAALVIAAPAQADPIDQTFVDALSQAGVGAADPAQAVALGQSVCPMLAEPGQTAADVAAKVADTGGMSLGPATMFTGVAISTFCPAMVAKAGEGNLTGGPADLAWSILGLS</sequence>
<evidence type="ECO:0000313" key="2">
    <source>
        <dbReference type="EMBL" id="CRZ14083.1"/>
    </source>
</evidence>
<dbReference type="Proteomes" id="UP000199147">
    <property type="component" value="Unassembled WGS sequence"/>
</dbReference>
<dbReference type="AlphaFoldDB" id="A0A0H5RJ89"/>
<name>A0A0H5RJ89_9MYCO</name>
<evidence type="ECO:0000259" key="1">
    <source>
        <dbReference type="Pfam" id="PF05305"/>
    </source>
</evidence>
<accession>A0A0H5RJ89</accession>
<dbReference type="InterPro" id="IPR007969">
    <property type="entry name" value="DUF732"/>
</dbReference>